<accession>A0A0F9SUW3</accession>
<sequence>MDTELIFRSHTGGIEILWSKFNALQVVTESAPVMVPHHDPVLASKGEKEPSGKVLITSRLRLFMENSNPIDIGATVSAEFRQFMDERIKPEYWQAKAQGKPDVIEMDAAEGEA</sequence>
<name>A0A0F9SUW3_9ZZZZ</name>
<reference evidence="1" key="1">
    <citation type="journal article" date="2015" name="Nature">
        <title>Complex archaea that bridge the gap between prokaryotes and eukaryotes.</title>
        <authorList>
            <person name="Spang A."/>
            <person name="Saw J.H."/>
            <person name="Jorgensen S.L."/>
            <person name="Zaremba-Niedzwiedzka K."/>
            <person name="Martijn J."/>
            <person name="Lind A.E."/>
            <person name="van Eijk R."/>
            <person name="Schleper C."/>
            <person name="Guy L."/>
            <person name="Ettema T.J."/>
        </authorList>
    </citation>
    <scope>NUCLEOTIDE SEQUENCE</scope>
</reference>
<protein>
    <submittedName>
        <fullName evidence="1">Uncharacterized protein</fullName>
    </submittedName>
</protein>
<gene>
    <name evidence="1" type="ORF">LCGC14_0428390</name>
</gene>
<organism evidence="1">
    <name type="scientific">marine sediment metagenome</name>
    <dbReference type="NCBI Taxonomy" id="412755"/>
    <lineage>
        <taxon>unclassified sequences</taxon>
        <taxon>metagenomes</taxon>
        <taxon>ecological metagenomes</taxon>
    </lineage>
</organism>
<comment type="caution">
    <text evidence="1">The sequence shown here is derived from an EMBL/GenBank/DDBJ whole genome shotgun (WGS) entry which is preliminary data.</text>
</comment>
<proteinExistence type="predicted"/>
<dbReference type="AlphaFoldDB" id="A0A0F9SUW3"/>
<dbReference type="EMBL" id="LAZR01000399">
    <property type="protein sequence ID" value="KKN70684.1"/>
    <property type="molecule type" value="Genomic_DNA"/>
</dbReference>
<evidence type="ECO:0000313" key="1">
    <source>
        <dbReference type="EMBL" id="KKN70684.1"/>
    </source>
</evidence>